<reference evidence="7" key="1">
    <citation type="submission" date="2024-01" db="EMBL/GenBank/DDBJ databases">
        <authorList>
            <person name="Webb A."/>
        </authorList>
    </citation>
    <scope>NUCLEOTIDE SEQUENCE</scope>
    <source>
        <strain evidence="7">Pm1</strain>
    </source>
</reference>
<accession>A0AAV1UC28</accession>
<protein>
    <recommendedName>
        <fullName evidence="9">Pre-mRNA-splicing factor SPF27</fullName>
    </recommendedName>
</protein>
<keyword evidence="5" id="KW-0508">mRNA splicing</keyword>
<dbReference type="EMBL" id="CAKLBY020000187">
    <property type="protein sequence ID" value="CAK7931955.1"/>
    <property type="molecule type" value="Genomic_DNA"/>
</dbReference>
<dbReference type="Proteomes" id="UP001162060">
    <property type="component" value="Unassembled WGS sequence"/>
</dbReference>
<organism evidence="7 8">
    <name type="scientific">Peronospora matthiolae</name>
    <dbReference type="NCBI Taxonomy" id="2874970"/>
    <lineage>
        <taxon>Eukaryota</taxon>
        <taxon>Sar</taxon>
        <taxon>Stramenopiles</taxon>
        <taxon>Oomycota</taxon>
        <taxon>Peronosporomycetes</taxon>
        <taxon>Peronosporales</taxon>
        <taxon>Peronosporaceae</taxon>
        <taxon>Peronospora</taxon>
    </lineage>
</organism>
<proteinExistence type="inferred from homology"/>
<keyword evidence="6" id="KW-0539">Nucleus</keyword>
<name>A0AAV1UC28_9STRA</name>
<dbReference type="InterPro" id="IPR008409">
    <property type="entry name" value="SPF27"/>
</dbReference>
<comment type="similarity">
    <text evidence="2">Belongs to the SPF27 family.</text>
</comment>
<evidence type="ECO:0000313" key="8">
    <source>
        <dbReference type="Proteomes" id="UP001162060"/>
    </source>
</evidence>
<evidence type="ECO:0000256" key="5">
    <source>
        <dbReference type="ARBA" id="ARBA00023187"/>
    </source>
</evidence>
<evidence type="ECO:0000256" key="4">
    <source>
        <dbReference type="ARBA" id="ARBA00022728"/>
    </source>
</evidence>
<dbReference type="GO" id="GO:0008380">
    <property type="term" value="P:RNA splicing"/>
    <property type="evidence" value="ECO:0007669"/>
    <property type="project" value="UniProtKB-KW"/>
</dbReference>
<comment type="caution">
    <text evidence="7">The sequence shown here is derived from an EMBL/GenBank/DDBJ whole genome shotgun (WGS) entry which is preliminary data.</text>
</comment>
<dbReference type="GO" id="GO:0071013">
    <property type="term" value="C:catalytic step 2 spliceosome"/>
    <property type="evidence" value="ECO:0007669"/>
    <property type="project" value="TreeGrafter"/>
</dbReference>
<dbReference type="GO" id="GO:0006397">
    <property type="term" value="P:mRNA processing"/>
    <property type="evidence" value="ECO:0007669"/>
    <property type="project" value="UniProtKB-KW"/>
</dbReference>
<evidence type="ECO:0000256" key="2">
    <source>
        <dbReference type="ARBA" id="ARBA00010788"/>
    </source>
</evidence>
<sequence>MAPSTCPLLASSRALIDSLGYVDTEYNSPANQQQVQAQIRAEMATFSPPDDKYLGFLPSSSSLSSSLPSFSGHERLQTDFKRVMANVPLDAIDMNRYQVREPMGKHVASLEAWEHALQQLQVAVEHEKTRVLNLELYQSYGTNLLKVRAAVLDGVNKRYTHAVQQVKLGSDQVNRARQDDQERNGVKLHKYQRTCCELLAKNASIKRACAEEEERQQRHKKMKIEAA</sequence>
<evidence type="ECO:0000256" key="6">
    <source>
        <dbReference type="ARBA" id="ARBA00023242"/>
    </source>
</evidence>
<evidence type="ECO:0008006" key="9">
    <source>
        <dbReference type="Google" id="ProtNLM"/>
    </source>
</evidence>
<evidence type="ECO:0000256" key="1">
    <source>
        <dbReference type="ARBA" id="ARBA00004123"/>
    </source>
</evidence>
<comment type="subcellular location">
    <subcellularLocation>
        <location evidence="1">Nucleus</location>
    </subcellularLocation>
</comment>
<dbReference type="GO" id="GO:0000974">
    <property type="term" value="C:Prp19 complex"/>
    <property type="evidence" value="ECO:0007669"/>
    <property type="project" value="TreeGrafter"/>
</dbReference>
<evidence type="ECO:0000256" key="3">
    <source>
        <dbReference type="ARBA" id="ARBA00022664"/>
    </source>
</evidence>
<keyword evidence="3" id="KW-0507">mRNA processing</keyword>
<dbReference type="PANTHER" id="PTHR13296:SF0">
    <property type="entry name" value="PRE-MRNA-SPLICING FACTOR SPF27"/>
    <property type="match status" value="1"/>
</dbReference>
<keyword evidence="4" id="KW-0747">Spliceosome</keyword>
<evidence type="ECO:0000313" key="7">
    <source>
        <dbReference type="EMBL" id="CAK7931955.1"/>
    </source>
</evidence>
<gene>
    <name evidence="7" type="ORF">PM001_LOCUS17105</name>
</gene>
<dbReference type="GO" id="GO:0071011">
    <property type="term" value="C:precatalytic spliceosome"/>
    <property type="evidence" value="ECO:0007669"/>
    <property type="project" value="TreeGrafter"/>
</dbReference>
<dbReference type="AlphaFoldDB" id="A0AAV1UC28"/>
<dbReference type="PANTHER" id="PTHR13296">
    <property type="entry name" value="BCAS2 PROTEIN"/>
    <property type="match status" value="1"/>
</dbReference>
<dbReference type="Pfam" id="PF05700">
    <property type="entry name" value="BCAS2"/>
    <property type="match status" value="1"/>
</dbReference>